<evidence type="ECO:0000256" key="9">
    <source>
        <dbReference type="SAM" id="Phobius"/>
    </source>
</evidence>
<protein>
    <recommendedName>
        <fullName evidence="3">2-amino-4-hydroxy-6-hydroxymethyldihydropteridine diphosphokinase</fullName>
        <ecNumber evidence="3">2.7.6.3</ecNumber>
    </recommendedName>
</protein>
<evidence type="ECO:0000313" key="12">
    <source>
        <dbReference type="Proteomes" id="UP000289726"/>
    </source>
</evidence>
<evidence type="ECO:0000256" key="8">
    <source>
        <dbReference type="ARBA" id="ARBA00022909"/>
    </source>
</evidence>
<keyword evidence="4 11" id="KW-0808">Transferase</keyword>
<name>A0A4P6M8R4_9MOLU</name>
<evidence type="ECO:0000313" key="11">
    <source>
        <dbReference type="EMBL" id="QBF23772.1"/>
    </source>
</evidence>
<dbReference type="InterPro" id="IPR035907">
    <property type="entry name" value="Hppk_sf"/>
</dbReference>
<evidence type="ECO:0000256" key="5">
    <source>
        <dbReference type="ARBA" id="ARBA00022741"/>
    </source>
</evidence>
<keyword evidence="9" id="KW-0812">Transmembrane</keyword>
<dbReference type="InterPro" id="IPR000550">
    <property type="entry name" value="Hppk"/>
</dbReference>
<dbReference type="GO" id="GO:0016301">
    <property type="term" value="F:kinase activity"/>
    <property type="evidence" value="ECO:0007669"/>
    <property type="project" value="UniProtKB-KW"/>
</dbReference>
<dbReference type="EMBL" id="CP035949">
    <property type="protein sequence ID" value="QBF23772.1"/>
    <property type="molecule type" value="Genomic_DNA"/>
</dbReference>
<keyword evidence="9" id="KW-1133">Transmembrane helix</keyword>
<dbReference type="CDD" id="cd00483">
    <property type="entry name" value="HPPK"/>
    <property type="match status" value="1"/>
</dbReference>
<dbReference type="GO" id="GO:0046656">
    <property type="term" value="P:folic acid biosynthetic process"/>
    <property type="evidence" value="ECO:0007669"/>
    <property type="project" value="UniProtKB-KW"/>
</dbReference>
<dbReference type="AlphaFoldDB" id="A0A4P6M8R4"/>
<keyword evidence="5" id="KW-0547">Nucleotide-binding</keyword>
<dbReference type="GO" id="GO:0005524">
    <property type="term" value="F:ATP binding"/>
    <property type="evidence" value="ECO:0007669"/>
    <property type="project" value="UniProtKB-KW"/>
</dbReference>
<dbReference type="PANTHER" id="PTHR43071">
    <property type="entry name" value="2-AMINO-4-HYDROXY-6-HYDROXYMETHYLDIHYDROPTERIDINE PYROPHOSPHOKINASE"/>
    <property type="match status" value="1"/>
</dbReference>
<dbReference type="Gene3D" id="3.30.70.560">
    <property type="entry name" value="7,8-Dihydro-6-hydroxymethylpterin-pyrophosphokinase HPPK"/>
    <property type="match status" value="1"/>
</dbReference>
<evidence type="ECO:0000256" key="6">
    <source>
        <dbReference type="ARBA" id="ARBA00022777"/>
    </source>
</evidence>
<comment type="catalytic activity">
    <reaction evidence="1">
        <text>6-hydroxymethyl-7,8-dihydropterin + ATP = (7,8-dihydropterin-6-yl)methyl diphosphate + AMP + H(+)</text>
        <dbReference type="Rhea" id="RHEA:11412"/>
        <dbReference type="ChEBI" id="CHEBI:15378"/>
        <dbReference type="ChEBI" id="CHEBI:30616"/>
        <dbReference type="ChEBI" id="CHEBI:44841"/>
        <dbReference type="ChEBI" id="CHEBI:72950"/>
        <dbReference type="ChEBI" id="CHEBI:456215"/>
        <dbReference type="EC" id="2.7.6.3"/>
    </reaction>
</comment>
<evidence type="ECO:0000256" key="1">
    <source>
        <dbReference type="ARBA" id="ARBA00000198"/>
    </source>
</evidence>
<evidence type="ECO:0000256" key="2">
    <source>
        <dbReference type="ARBA" id="ARBA00005051"/>
    </source>
</evidence>
<dbReference type="PANTHER" id="PTHR43071:SF1">
    <property type="entry name" value="2-AMINO-4-HYDROXY-6-HYDROXYMETHYLDIHYDROPTERIDINE PYROPHOSPHOKINASE"/>
    <property type="match status" value="1"/>
</dbReference>
<proteinExistence type="predicted"/>
<evidence type="ECO:0000259" key="10">
    <source>
        <dbReference type="Pfam" id="PF01288"/>
    </source>
</evidence>
<reference evidence="11 12" key="1">
    <citation type="submission" date="2019-02" db="EMBL/GenBank/DDBJ databases">
        <title>Draft Genome Sequence of Maize Bushy Stunt-like Phytoplasma group 16SrI-B (Aster yellows) in South Africa.</title>
        <authorList>
            <person name="Coetzee B."/>
            <person name="Douglas-Smit N."/>
            <person name="Maree H.J."/>
            <person name="Burger J.T."/>
            <person name="Kruger K."/>
            <person name="Pietersen G."/>
        </authorList>
    </citation>
    <scope>NUCLEOTIDE SEQUENCE [LARGE SCALE GENOMIC DNA]</scope>
    <source>
        <strain evidence="11 12">De Villa</strain>
    </source>
</reference>
<feature type="domain" description="7,8-dihydro-6-hydroxymethylpterin-pyrophosphokinase" evidence="10">
    <location>
        <begin position="10"/>
        <end position="137"/>
    </location>
</feature>
<keyword evidence="6 11" id="KW-0418">Kinase</keyword>
<gene>
    <name evidence="11" type="primary">folK</name>
    <name evidence="11" type="ORF">EXT02_00875</name>
</gene>
<evidence type="ECO:0000256" key="4">
    <source>
        <dbReference type="ARBA" id="ARBA00022679"/>
    </source>
</evidence>
<keyword evidence="8" id="KW-0289">Folate biosynthesis</keyword>
<dbReference type="EC" id="2.7.6.3" evidence="3"/>
<dbReference type="GO" id="GO:0003848">
    <property type="term" value="F:2-amino-4-hydroxy-6-hydroxymethyldihydropteridine diphosphokinase activity"/>
    <property type="evidence" value="ECO:0007669"/>
    <property type="project" value="UniProtKB-EC"/>
</dbReference>
<dbReference type="UniPathway" id="UPA00077">
    <property type="reaction ID" value="UER00155"/>
</dbReference>
<accession>A0A4P6M8R4</accession>
<dbReference type="Proteomes" id="UP000289726">
    <property type="component" value="Chromosome"/>
</dbReference>
<organism evidence="11 12">
    <name type="scientific">'Catharanthus roseus' aster yellows phytoplasma</name>
    <dbReference type="NCBI Taxonomy" id="1193712"/>
    <lineage>
        <taxon>Bacteria</taxon>
        <taxon>Bacillati</taxon>
        <taxon>Mycoplasmatota</taxon>
        <taxon>Mollicutes</taxon>
        <taxon>Acholeplasmatales</taxon>
        <taxon>Acholeplasmataceae</taxon>
        <taxon>Candidatus Phytoplasma</taxon>
        <taxon>16SrI (Aster yellows group)</taxon>
    </lineage>
</organism>
<dbReference type="SUPFAM" id="SSF55083">
    <property type="entry name" value="6-hydroxymethyl-7,8-dihydropterin pyrophosphokinase, HPPK"/>
    <property type="match status" value="1"/>
</dbReference>
<dbReference type="Pfam" id="PF01288">
    <property type="entry name" value="HPPK"/>
    <property type="match status" value="1"/>
</dbReference>
<keyword evidence="12" id="KW-1185">Reference proteome</keyword>
<feature type="transmembrane region" description="Helical" evidence="9">
    <location>
        <begin position="57"/>
        <end position="79"/>
    </location>
</feature>
<dbReference type="RefSeq" id="WP_071345728.1">
    <property type="nucleotide sequence ID" value="NZ_CP035949.1"/>
</dbReference>
<keyword evidence="7" id="KW-0067">ATP-binding</keyword>
<dbReference type="GO" id="GO:0046654">
    <property type="term" value="P:tetrahydrofolate biosynthetic process"/>
    <property type="evidence" value="ECO:0007669"/>
    <property type="project" value="UniProtKB-UniPathway"/>
</dbReference>
<evidence type="ECO:0000256" key="7">
    <source>
        <dbReference type="ARBA" id="ARBA00022840"/>
    </source>
</evidence>
<comment type="pathway">
    <text evidence="2">Cofactor biosynthesis; tetrahydrofolate biosynthesis; 2-amino-4-hydroxy-6-hydroxymethyl-7,8-dihydropteridine diphosphate from 7,8-dihydroneopterin triphosphate: step 4/4.</text>
</comment>
<dbReference type="NCBIfam" id="TIGR01498">
    <property type="entry name" value="folK"/>
    <property type="match status" value="1"/>
</dbReference>
<sequence>MKLNNNVAAIGLGSNLGAKKNNLQTALKMINLHPQCEVLKVSPLYETLPWGKTDQPLFLNAAALIKTFLPPLLFLDFLLSVEMKLKRKRLELWGPRTIDLDILFLGNHTCKTPKLTIPHPYMLERIFVLAPLADILPNQIIQTKTILEWKNQLDQNAVKIIENNQWYQPSF</sequence>
<keyword evidence="9" id="KW-0472">Membrane</keyword>
<evidence type="ECO:0000256" key="3">
    <source>
        <dbReference type="ARBA" id="ARBA00013253"/>
    </source>
</evidence>